<gene>
    <name evidence="2" type="ORF">BGC07_17320</name>
</gene>
<name>A0ABX2ZXJ6_9GAMM</name>
<dbReference type="Proteomes" id="UP000094329">
    <property type="component" value="Unassembled WGS sequence"/>
</dbReference>
<evidence type="ECO:0008006" key="4">
    <source>
        <dbReference type="Google" id="ProtNLM"/>
    </source>
</evidence>
<dbReference type="InterPro" id="IPR036514">
    <property type="entry name" value="SGNH_hydro_sf"/>
</dbReference>
<accession>A0ABX2ZXJ6</accession>
<organism evidence="2 3">
    <name type="scientific">Piscirickettsia litoralis</name>
    <dbReference type="NCBI Taxonomy" id="1891921"/>
    <lineage>
        <taxon>Bacteria</taxon>
        <taxon>Pseudomonadati</taxon>
        <taxon>Pseudomonadota</taxon>
        <taxon>Gammaproteobacteria</taxon>
        <taxon>Thiotrichales</taxon>
        <taxon>Piscirickettsiaceae</taxon>
        <taxon>Piscirickettsia</taxon>
    </lineage>
</organism>
<feature type="region of interest" description="Disordered" evidence="1">
    <location>
        <begin position="194"/>
        <end position="214"/>
    </location>
</feature>
<reference evidence="2 3" key="1">
    <citation type="submission" date="2016-08" db="EMBL/GenBank/DDBJ databases">
        <title>Draft genome sequence of Candidatus Piscirickettsia litoralis, from seawater.</title>
        <authorList>
            <person name="Wan X."/>
            <person name="Lee A.J."/>
            <person name="Hou S."/>
            <person name="Donachie S.P."/>
        </authorList>
    </citation>
    <scope>NUCLEOTIDE SEQUENCE [LARGE SCALE GENOMIC DNA]</scope>
    <source>
        <strain evidence="2 3">Y2</strain>
    </source>
</reference>
<dbReference type="RefSeq" id="WP_069314310.1">
    <property type="nucleotide sequence ID" value="NZ_MDTU01000004.1"/>
</dbReference>
<keyword evidence="3" id="KW-1185">Reference proteome</keyword>
<evidence type="ECO:0000256" key="1">
    <source>
        <dbReference type="SAM" id="MobiDB-lite"/>
    </source>
</evidence>
<dbReference type="EMBL" id="MDTU01000004">
    <property type="protein sequence ID" value="ODN41321.1"/>
    <property type="molecule type" value="Genomic_DNA"/>
</dbReference>
<protein>
    <recommendedName>
        <fullName evidence="4">Autotransporter domain-containing protein</fullName>
    </recommendedName>
</protein>
<comment type="caution">
    <text evidence="2">The sequence shown here is derived from an EMBL/GenBank/DDBJ whole genome shotgun (WGS) entry which is preliminary data.</text>
</comment>
<evidence type="ECO:0000313" key="3">
    <source>
        <dbReference type="Proteomes" id="UP000094329"/>
    </source>
</evidence>
<proteinExistence type="predicted"/>
<dbReference type="Gene3D" id="3.40.50.1110">
    <property type="entry name" value="SGNH hydrolase"/>
    <property type="match status" value="1"/>
</dbReference>
<sequence length="694" mass="75117">MILILGYICYDAKKIKSSVFFPLIVVSSISFASDHSLWIVNNTNQDLYLNNLKIPAHSTASKLMLNATTVSDLGVIHTATSSNGPSVYFDPAASSSVGTDISPISETVDTRDNMLASILGNNDTSASSNPQAFGSTNIQIVTYNPPNFSFSGTELTLNVNGGSYNQPTLALSWPTPSSVYSSVESKSATVSASGLGDSTQLLEKGPDSMSTTPGSVQGEVTYPLDISSGESQVFQFKWWLHLNLDQFLPLKYSSSSVPPNAISGDYLLEINSAPTNTSDVKDFYMFGDSLSDNHMLYGLSNGSMPRGDYYDGRFANGENWVDLLSMLDGIPMYDYAVADANIMPIGSQSDNYHPSDDLVQEDKYGIPVVAGANDNPNIPDLMEELDAANPSMSKKISEGQQIVIGVLMGGDDFKHIFDENDLSPSDEITTKDAEDAADTLVDDLSAEVAQLESLPSSSGKPQPIIFVEEVPNFQLAPLFRNTPAAELFSEVFNKTVASKLKSSPLNYVLDDSAKSVIDALNANPTMYGINSDGPSNVSDNILWGNLSNGNFNDYNILGFTGYTKSDGGSPCNRQYDCLSLDINIAGELGYNRENAGKTMFAGYMHPSSKVYALSADEVFYNLSRNMTSDGDTIIDSSAFKNDKLQQDILSYGGVLNSEAMSSSDIIDQLNWARESRPDWANGYNYNTNAFMHNL</sequence>
<evidence type="ECO:0000313" key="2">
    <source>
        <dbReference type="EMBL" id="ODN41321.1"/>
    </source>
</evidence>